<evidence type="ECO:0000256" key="5">
    <source>
        <dbReference type="PROSITE-ProRule" id="PRU00309"/>
    </source>
</evidence>
<evidence type="ECO:0000256" key="4">
    <source>
        <dbReference type="ARBA" id="ARBA00023125"/>
    </source>
</evidence>
<keyword evidence="4 5" id="KW-0238">DNA-binding</keyword>
<dbReference type="AlphaFoldDB" id="A0A9J6D1H9"/>
<evidence type="ECO:0000256" key="6">
    <source>
        <dbReference type="SAM" id="MobiDB-lite"/>
    </source>
</evidence>
<feature type="compositionally biased region" description="Basic residues" evidence="6">
    <location>
        <begin position="110"/>
        <end position="120"/>
    </location>
</feature>
<keyword evidence="1" id="KW-0479">Metal-binding</keyword>
<name>A0A9J6D1H9_RHIMP</name>
<evidence type="ECO:0000259" key="7">
    <source>
        <dbReference type="PROSITE" id="PS50950"/>
    </source>
</evidence>
<keyword evidence="9" id="KW-1185">Reference proteome</keyword>
<reference evidence="8" key="1">
    <citation type="journal article" date="2020" name="Cell">
        <title>Large-Scale Comparative Analyses of Tick Genomes Elucidate Their Genetic Diversity and Vector Capacities.</title>
        <authorList>
            <consortium name="Tick Genome and Microbiome Consortium (TIGMIC)"/>
            <person name="Jia N."/>
            <person name="Wang J."/>
            <person name="Shi W."/>
            <person name="Du L."/>
            <person name="Sun Y."/>
            <person name="Zhan W."/>
            <person name="Jiang J.F."/>
            <person name="Wang Q."/>
            <person name="Zhang B."/>
            <person name="Ji P."/>
            <person name="Bell-Sakyi L."/>
            <person name="Cui X.M."/>
            <person name="Yuan T.T."/>
            <person name="Jiang B.G."/>
            <person name="Yang W.F."/>
            <person name="Lam T.T."/>
            <person name="Chang Q.C."/>
            <person name="Ding S.J."/>
            <person name="Wang X.J."/>
            <person name="Zhu J.G."/>
            <person name="Ruan X.D."/>
            <person name="Zhao L."/>
            <person name="Wei J.T."/>
            <person name="Ye R.Z."/>
            <person name="Que T.C."/>
            <person name="Du C.H."/>
            <person name="Zhou Y.H."/>
            <person name="Cheng J.X."/>
            <person name="Dai P.F."/>
            <person name="Guo W.B."/>
            <person name="Han X.H."/>
            <person name="Huang E.J."/>
            <person name="Li L.F."/>
            <person name="Wei W."/>
            <person name="Gao Y.C."/>
            <person name="Liu J.Z."/>
            <person name="Shao H.Z."/>
            <person name="Wang X."/>
            <person name="Wang C.C."/>
            <person name="Yang T.C."/>
            <person name="Huo Q.B."/>
            <person name="Li W."/>
            <person name="Chen H.Y."/>
            <person name="Chen S.E."/>
            <person name="Zhou L.G."/>
            <person name="Ni X.B."/>
            <person name="Tian J.H."/>
            <person name="Sheng Y."/>
            <person name="Liu T."/>
            <person name="Pan Y.S."/>
            <person name="Xia L.Y."/>
            <person name="Li J."/>
            <person name="Zhao F."/>
            <person name="Cao W.C."/>
        </authorList>
    </citation>
    <scope>NUCLEOTIDE SEQUENCE</scope>
    <source>
        <strain evidence="8">Rmic-2018</strain>
    </source>
</reference>
<comment type="caution">
    <text evidence="8">The sequence shown here is derived from an EMBL/GenBank/DDBJ whole genome shotgun (WGS) entry which is preliminary data.</text>
</comment>
<dbReference type="Proteomes" id="UP000821866">
    <property type="component" value="Unassembled WGS sequence"/>
</dbReference>
<evidence type="ECO:0000313" key="8">
    <source>
        <dbReference type="EMBL" id="KAH7977133.1"/>
    </source>
</evidence>
<dbReference type="Pfam" id="PF05485">
    <property type="entry name" value="THAP"/>
    <property type="match status" value="1"/>
</dbReference>
<proteinExistence type="predicted"/>
<feature type="region of interest" description="Disordered" evidence="6">
    <location>
        <begin position="107"/>
        <end position="154"/>
    </location>
</feature>
<protein>
    <recommendedName>
        <fullName evidence="7">THAP-type domain-containing protein</fullName>
    </recommendedName>
</protein>
<dbReference type="GO" id="GO:0008270">
    <property type="term" value="F:zinc ion binding"/>
    <property type="evidence" value="ECO:0007669"/>
    <property type="project" value="UniProtKB-KW"/>
</dbReference>
<dbReference type="PROSITE" id="PS50950">
    <property type="entry name" value="ZF_THAP"/>
    <property type="match status" value="1"/>
</dbReference>
<dbReference type="SUPFAM" id="SSF57716">
    <property type="entry name" value="Glucocorticoid receptor-like (DNA-binding domain)"/>
    <property type="match status" value="1"/>
</dbReference>
<evidence type="ECO:0000313" key="9">
    <source>
        <dbReference type="Proteomes" id="UP000821866"/>
    </source>
</evidence>
<keyword evidence="2 5" id="KW-0863">Zinc-finger</keyword>
<evidence type="ECO:0000256" key="1">
    <source>
        <dbReference type="ARBA" id="ARBA00022723"/>
    </source>
</evidence>
<gene>
    <name evidence="8" type="ORF">HPB51_027008</name>
</gene>
<feature type="compositionally biased region" description="Polar residues" evidence="6">
    <location>
        <begin position="137"/>
        <end position="149"/>
    </location>
</feature>
<keyword evidence="3" id="KW-0862">Zinc</keyword>
<accession>A0A9J6D1H9</accession>
<evidence type="ECO:0000256" key="3">
    <source>
        <dbReference type="ARBA" id="ARBA00022833"/>
    </source>
</evidence>
<organism evidence="8 9">
    <name type="scientific">Rhipicephalus microplus</name>
    <name type="common">Cattle tick</name>
    <name type="synonym">Boophilus microplus</name>
    <dbReference type="NCBI Taxonomy" id="6941"/>
    <lineage>
        <taxon>Eukaryota</taxon>
        <taxon>Metazoa</taxon>
        <taxon>Ecdysozoa</taxon>
        <taxon>Arthropoda</taxon>
        <taxon>Chelicerata</taxon>
        <taxon>Arachnida</taxon>
        <taxon>Acari</taxon>
        <taxon>Parasitiformes</taxon>
        <taxon>Ixodida</taxon>
        <taxon>Ixodoidea</taxon>
        <taxon>Ixodidae</taxon>
        <taxon>Rhipicephalinae</taxon>
        <taxon>Rhipicephalus</taxon>
        <taxon>Boophilus</taxon>
    </lineage>
</organism>
<reference evidence="8" key="2">
    <citation type="submission" date="2021-09" db="EMBL/GenBank/DDBJ databases">
        <authorList>
            <person name="Jia N."/>
            <person name="Wang J."/>
            <person name="Shi W."/>
            <person name="Du L."/>
            <person name="Sun Y."/>
            <person name="Zhan W."/>
            <person name="Jiang J."/>
            <person name="Wang Q."/>
            <person name="Zhang B."/>
            <person name="Ji P."/>
            <person name="Sakyi L.B."/>
            <person name="Cui X."/>
            <person name="Yuan T."/>
            <person name="Jiang B."/>
            <person name="Yang W."/>
            <person name="Lam T.T.-Y."/>
            <person name="Chang Q."/>
            <person name="Ding S."/>
            <person name="Wang X."/>
            <person name="Zhu J."/>
            <person name="Ruan X."/>
            <person name="Zhao L."/>
            <person name="Wei J."/>
            <person name="Que T."/>
            <person name="Du C."/>
            <person name="Cheng J."/>
            <person name="Dai P."/>
            <person name="Han X."/>
            <person name="Huang E."/>
            <person name="Gao Y."/>
            <person name="Liu J."/>
            <person name="Shao H."/>
            <person name="Ye R."/>
            <person name="Li L."/>
            <person name="Wei W."/>
            <person name="Wang X."/>
            <person name="Wang C."/>
            <person name="Huo Q."/>
            <person name="Li W."/>
            <person name="Guo W."/>
            <person name="Chen H."/>
            <person name="Chen S."/>
            <person name="Zhou L."/>
            <person name="Zhou L."/>
            <person name="Ni X."/>
            <person name="Tian J."/>
            <person name="Zhou Y."/>
            <person name="Sheng Y."/>
            <person name="Liu T."/>
            <person name="Pan Y."/>
            <person name="Xia L."/>
            <person name="Li J."/>
            <person name="Zhao F."/>
            <person name="Cao W."/>
        </authorList>
    </citation>
    <scope>NUCLEOTIDE SEQUENCE</scope>
    <source>
        <strain evidence="8">Rmic-2018</strain>
        <tissue evidence="8">Larvae</tissue>
    </source>
</reference>
<sequence>MPTVRHNHCFAPGCRTGYSRVKGVPKTSIFNVPQDEARRKQWEKNLHRGDKKLQDKCAVCELLIEPHFVIREYIHTIDRKEACIPRGRPTLSEDAVLTILPNLPAYLSKRTPKPRNKRKVKQEDQTTSSKKIRTTADAPSTENEPNGQSRPKDAETFCASEGTQGTASSDEVRENSNFLLHLKAPECWTKHCFPNLDGVLYCTSTLCEEATVVSEKVLIFFRNTPHVAHSKVSMRGRLVAEEFFSSQDEAERLLQIADAFDLCVGALNGADYPHIFFDNRNQESAEA</sequence>
<dbReference type="InterPro" id="IPR006612">
    <property type="entry name" value="THAP_Znf"/>
</dbReference>
<dbReference type="GO" id="GO:0003677">
    <property type="term" value="F:DNA binding"/>
    <property type="evidence" value="ECO:0007669"/>
    <property type="project" value="UniProtKB-UniRule"/>
</dbReference>
<feature type="domain" description="THAP-type" evidence="7">
    <location>
        <begin position="1"/>
        <end position="100"/>
    </location>
</feature>
<dbReference type="EMBL" id="JABSTU010002845">
    <property type="protein sequence ID" value="KAH7977133.1"/>
    <property type="molecule type" value="Genomic_DNA"/>
</dbReference>
<evidence type="ECO:0000256" key="2">
    <source>
        <dbReference type="ARBA" id="ARBA00022771"/>
    </source>
</evidence>